<keyword evidence="1" id="KW-0489">Methyltransferase</keyword>
<dbReference type="Proteomes" id="UP001157961">
    <property type="component" value="Unassembled WGS sequence"/>
</dbReference>
<evidence type="ECO:0000313" key="4">
    <source>
        <dbReference type="EMBL" id="SMP29509.1"/>
    </source>
</evidence>
<sequence>MNAELTQNDFLNGLVTLWQPKDGYRAGVDPVLLAATIPAKAGARVLELGSGAGAAFLCLAKRVPNLVVHAVELQPDYAALAHRNAKENGVDATIWEADLAALPIELRQMQFDHVFANPPYFDRAASTAAQDAGRDVAMGEDTPLDTWVEVAAKRLAAKGTATFVHRAERLLDLLSAMQGVLGSVQVMPLQPRVGRDANLVLVRGVKGGRAAFRLHAPVRMHEGDVHTRDGESYTDQIRAVLRDGAALSFP</sequence>
<dbReference type="InterPro" id="IPR029063">
    <property type="entry name" value="SAM-dependent_MTases_sf"/>
</dbReference>
<proteinExistence type="predicted"/>
<dbReference type="CDD" id="cd02440">
    <property type="entry name" value="AdoMet_MTases"/>
    <property type="match status" value="1"/>
</dbReference>
<evidence type="ECO:0000256" key="2">
    <source>
        <dbReference type="ARBA" id="ARBA00022691"/>
    </source>
</evidence>
<keyword evidence="1" id="KW-0808">Transferase</keyword>
<protein>
    <submittedName>
        <fullName evidence="4">tRNA1(Val) A37 N6-methylase TrmN6</fullName>
    </submittedName>
</protein>
<dbReference type="EMBL" id="FXTY01000006">
    <property type="protein sequence ID" value="SMP29509.1"/>
    <property type="molecule type" value="Genomic_DNA"/>
</dbReference>
<dbReference type="Gene3D" id="3.40.50.150">
    <property type="entry name" value="Vaccinia Virus protein VP39"/>
    <property type="match status" value="1"/>
</dbReference>
<dbReference type="RefSeq" id="WP_283427071.1">
    <property type="nucleotide sequence ID" value="NZ_FXTY01000006.1"/>
</dbReference>
<dbReference type="InterPro" id="IPR002052">
    <property type="entry name" value="DNA_methylase_N6_adenine_CS"/>
</dbReference>
<dbReference type="SUPFAM" id="SSF53335">
    <property type="entry name" value="S-adenosyl-L-methionine-dependent methyltransferases"/>
    <property type="match status" value="1"/>
</dbReference>
<dbReference type="PANTHER" id="PTHR47739:SF1">
    <property type="entry name" value="TRNA1(VAL) (ADENINE(37)-N6)-METHYLTRANSFERASE"/>
    <property type="match status" value="1"/>
</dbReference>
<dbReference type="InterPro" id="IPR050210">
    <property type="entry name" value="tRNA_Adenine-N(6)_MTase"/>
</dbReference>
<accession>A0ABY1PAZ6</accession>
<feature type="domain" description="Methyltransferase small" evidence="3">
    <location>
        <begin position="32"/>
        <end position="186"/>
    </location>
</feature>
<reference evidence="4 5" key="1">
    <citation type="submission" date="2017-05" db="EMBL/GenBank/DDBJ databases">
        <authorList>
            <person name="Varghese N."/>
            <person name="Submissions S."/>
        </authorList>
    </citation>
    <scope>NUCLEOTIDE SEQUENCE [LARGE SCALE GENOMIC DNA]</scope>
    <source>
        <strain evidence="4 5">DSM 29734</strain>
    </source>
</reference>
<evidence type="ECO:0000313" key="5">
    <source>
        <dbReference type="Proteomes" id="UP001157961"/>
    </source>
</evidence>
<evidence type="ECO:0000259" key="3">
    <source>
        <dbReference type="Pfam" id="PF05175"/>
    </source>
</evidence>
<dbReference type="InterPro" id="IPR007848">
    <property type="entry name" value="Small_mtfrase_dom"/>
</dbReference>
<keyword evidence="2" id="KW-0949">S-adenosyl-L-methionine</keyword>
<comment type="caution">
    <text evidence="4">The sequence shown here is derived from an EMBL/GenBank/DDBJ whole genome shotgun (WGS) entry which is preliminary data.</text>
</comment>
<keyword evidence="5" id="KW-1185">Reference proteome</keyword>
<gene>
    <name evidence="4" type="ORF">SAMN06265373_106232</name>
</gene>
<dbReference type="PANTHER" id="PTHR47739">
    <property type="entry name" value="TRNA1(VAL) (ADENINE(37)-N6)-METHYLTRANSFERASE"/>
    <property type="match status" value="1"/>
</dbReference>
<dbReference type="Pfam" id="PF05175">
    <property type="entry name" value="MTS"/>
    <property type="match status" value="1"/>
</dbReference>
<evidence type="ECO:0000256" key="1">
    <source>
        <dbReference type="ARBA" id="ARBA00022603"/>
    </source>
</evidence>
<name>A0ABY1PAZ6_9RHOB</name>
<dbReference type="PROSITE" id="PS00092">
    <property type="entry name" value="N6_MTASE"/>
    <property type="match status" value="1"/>
</dbReference>
<organism evidence="4 5">
    <name type="scientific">Shimia sagamensis</name>
    <dbReference type="NCBI Taxonomy" id="1566352"/>
    <lineage>
        <taxon>Bacteria</taxon>
        <taxon>Pseudomonadati</taxon>
        <taxon>Pseudomonadota</taxon>
        <taxon>Alphaproteobacteria</taxon>
        <taxon>Rhodobacterales</taxon>
        <taxon>Roseobacteraceae</taxon>
    </lineage>
</organism>